<evidence type="ECO:0000313" key="2">
    <source>
        <dbReference type="Proteomes" id="UP000324853"/>
    </source>
</evidence>
<evidence type="ECO:0000313" key="1">
    <source>
        <dbReference type="EMBL" id="TYL87440.1"/>
    </source>
</evidence>
<name>A0A5S4WZC1_9BRAD</name>
<protein>
    <submittedName>
        <fullName evidence="1">Uncharacterized protein</fullName>
    </submittedName>
</protein>
<accession>A0A5S4WZC1</accession>
<gene>
    <name evidence="1" type="ORF">FXB38_04800</name>
</gene>
<dbReference type="OrthoDB" id="9806245at2"/>
<dbReference type="AlphaFoldDB" id="A0A5S4WZC1"/>
<proteinExistence type="predicted"/>
<sequence>MSCGAVPWLPIQFAPEDCDLEVGELDKTGVAPLRFPCRRKLGVWYNAWADEPILIWPTHWRVWRTPTSW</sequence>
<reference evidence="1 2" key="1">
    <citation type="submission" date="2019-08" db="EMBL/GenBank/DDBJ databases">
        <title>Bradyrhizobium hipponensis sp. nov., a rhizobium isolated from a Lupinus angustifolius root nodule in Tunisia.</title>
        <authorList>
            <person name="Off K."/>
            <person name="Rejili M."/>
            <person name="Mars M."/>
            <person name="Brachmann A."/>
            <person name="Marin M."/>
        </authorList>
    </citation>
    <scope>NUCLEOTIDE SEQUENCE [LARGE SCALE GENOMIC DNA]</scope>
    <source>
        <strain evidence="1 2">CTAW11</strain>
    </source>
</reference>
<dbReference type="Proteomes" id="UP000324853">
    <property type="component" value="Unassembled WGS sequence"/>
</dbReference>
<keyword evidence="2" id="KW-1185">Reference proteome</keyword>
<organism evidence="1 2">
    <name type="scientific">Bradyrhizobium cytisi</name>
    <dbReference type="NCBI Taxonomy" id="515489"/>
    <lineage>
        <taxon>Bacteria</taxon>
        <taxon>Pseudomonadati</taxon>
        <taxon>Pseudomonadota</taxon>
        <taxon>Alphaproteobacteria</taxon>
        <taxon>Hyphomicrobiales</taxon>
        <taxon>Nitrobacteraceae</taxon>
        <taxon>Bradyrhizobium</taxon>
    </lineage>
</organism>
<comment type="caution">
    <text evidence="1">The sequence shown here is derived from an EMBL/GenBank/DDBJ whole genome shotgun (WGS) entry which is preliminary data.</text>
</comment>
<dbReference type="EMBL" id="VSSR01000008">
    <property type="protein sequence ID" value="TYL87440.1"/>
    <property type="molecule type" value="Genomic_DNA"/>
</dbReference>